<name>A0ACC3BN61_PYRYE</name>
<dbReference type="EMBL" id="CM020618">
    <property type="protein sequence ID" value="KAK1859410.1"/>
    <property type="molecule type" value="Genomic_DNA"/>
</dbReference>
<evidence type="ECO:0000313" key="2">
    <source>
        <dbReference type="Proteomes" id="UP000798662"/>
    </source>
</evidence>
<dbReference type="Proteomes" id="UP000798662">
    <property type="component" value="Chromosome 1"/>
</dbReference>
<proteinExistence type="predicted"/>
<comment type="caution">
    <text evidence="1">The sequence shown here is derived from an EMBL/GenBank/DDBJ whole genome shotgun (WGS) entry which is preliminary data.</text>
</comment>
<organism evidence="1 2">
    <name type="scientific">Pyropia yezoensis</name>
    <name type="common">Susabi-nori</name>
    <name type="synonym">Porphyra yezoensis</name>
    <dbReference type="NCBI Taxonomy" id="2788"/>
    <lineage>
        <taxon>Eukaryota</taxon>
        <taxon>Rhodophyta</taxon>
        <taxon>Bangiophyceae</taxon>
        <taxon>Bangiales</taxon>
        <taxon>Bangiaceae</taxon>
        <taxon>Pyropia</taxon>
    </lineage>
</organism>
<protein>
    <submittedName>
        <fullName evidence="1">Uncharacterized protein</fullName>
    </submittedName>
</protein>
<sequence>MAPPAAPAGAALAGPRRPAAVSATTAAAAAAAPATASAVPAAGAPPPPPPPTTDAVAAAGAPPAAVGLAALAAPPRRRRRPRQGRWWQPLAVAVAAVATAAAAAAGVATLAAAADETVVLPDGDVVVRSPVRTGTTLRLTLAGGGSGGGEPAPPPAGAWLVEAAFLHSLVPRPANGAAPYPPADGPSLALMAATAGAAGGGTPPPEPRVAVAGDEPLVAGAYGPGRRLCHPWEPCVEGASVADVAALLTRSPSSSVVVAVPPDGGVPTVVLTVLPGVSPKGDVRSGGSYPLRLRARRVEPPARAECVTPWAVGGVLPPGVAVSPAGGGDEEAIRAALPPPGPDVVCSAAGTCSAGGVCRCNGTRAGPHCGAPIVALGTNRALMELTMEPRTSRYFSVVVTDAETRASRSRLLVSLELLGGAVADAGCALRMAYRPPAEVQPPEPAPGLPPGVLPSRSLVPRLRDLYRIRSTVRLLTPGDDRADFPTGSTVLLAVDHKGTSDRGCPATSASAAAVVALQFEECAGDGCPQAVVGGLQRLVWTALIASSFLLAVSATAYLWHRFMSRGRASAPITRHDRLTPAEADRMLPVFPYSAPVAAEAVRTAAAAVAASEAAAAAAAAAASQGRVATAVAVGRRRLGLPPRVEAECADPEAPPPPPPQPPGMPLTEDGNEDTAAASAEADTAAAAAVAAAAHGGGGNSSSSSSDSDSSSSDSDTRPLSPPSRADAGGDAPLPPVAECSVCLAALEAGDPARALPCGHTFHADCITPWVTAANATCPTCRQGVRIGTLSDRPTLRSALAAAVARLLREREEERETSTRRHHRRPPSEQTRDVGERRGGRTGRASGACSSRCPRRRPPRRCRGGGQ</sequence>
<keyword evidence="2" id="KW-1185">Reference proteome</keyword>
<gene>
    <name evidence="1" type="ORF">I4F81_002006</name>
</gene>
<accession>A0ACC3BN61</accession>
<evidence type="ECO:0000313" key="1">
    <source>
        <dbReference type="EMBL" id="KAK1859410.1"/>
    </source>
</evidence>
<reference evidence="1" key="1">
    <citation type="submission" date="2019-11" db="EMBL/GenBank/DDBJ databases">
        <title>Nori genome reveals adaptations in red seaweeds to the harsh intertidal environment.</title>
        <authorList>
            <person name="Wang D."/>
            <person name="Mao Y."/>
        </authorList>
    </citation>
    <scope>NUCLEOTIDE SEQUENCE</scope>
    <source>
        <tissue evidence="1">Gametophyte</tissue>
    </source>
</reference>